<dbReference type="InterPro" id="IPR023809">
    <property type="entry name" value="Thiopep_bacteriocin_synth_dom"/>
</dbReference>
<keyword evidence="4" id="KW-1185">Reference proteome</keyword>
<evidence type="ECO:0000259" key="1">
    <source>
        <dbReference type="Pfam" id="PF04738"/>
    </source>
</evidence>
<dbReference type="Proteomes" id="UP001164653">
    <property type="component" value="Chromosome"/>
</dbReference>
<dbReference type="KEGG" id="dpf:ON006_08460"/>
<gene>
    <name evidence="3" type="ORF">ON006_08460</name>
</gene>
<dbReference type="NCBIfam" id="TIGR03891">
    <property type="entry name" value="thiopep_ocin"/>
    <property type="match status" value="1"/>
</dbReference>
<dbReference type="RefSeq" id="WP_244818910.1">
    <property type="nucleotide sequence ID" value="NZ_CP112998.1"/>
</dbReference>
<feature type="domain" description="Thiopeptide-type bacteriocin biosynthesis" evidence="2">
    <location>
        <begin position="755"/>
        <end position="1006"/>
    </location>
</feature>
<evidence type="ECO:0000313" key="3">
    <source>
        <dbReference type="EMBL" id="WAC13982.1"/>
    </source>
</evidence>
<dbReference type="AlphaFoldDB" id="A0A9E8SRB3"/>
<proteinExistence type="predicted"/>
<evidence type="ECO:0000313" key="4">
    <source>
        <dbReference type="Proteomes" id="UP001164653"/>
    </source>
</evidence>
<name>A0A9E8SRB3_9BACT</name>
<feature type="domain" description="Lantibiotic dehydratase N-terminal" evidence="1">
    <location>
        <begin position="45"/>
        <end position="687"/>
    </location>
</feature>
<dbReference type="Pfam" id="PF14028">
    <property type="entry name" value="Lant_dehydr_C"/>
    <property type="match status" value="1"/>
</dbReference>
<accession>A0A9E8SRB3</accession>
<dbReference type="Pfam" id="PF04738">
    <property type="entry name" value="Lant_dehydr_N"/>
    <property type="match status" value="1"/>
</dbReference>
<dbReference type="InterPro" id="IPR006827">
    <property type="entry name" value="Lant_deHydtase_N"/>
</dbReference>
<evidence type="ECO:0000259" key="2">
    <source>
        <dbReference type="Pfam" id="PF14028"/>
    </source>
</evidence>
<sequence>MINHLGFYLIRRPARSIDQLNKFHQQRTDRSSEELLMGYYMGDLLLREAILIASPSLYDRLERWLSGEEITEKNQLLNTLYKYLTRTATRCTPFGLFSACAVGTIQTGTNVLLAPSEQQIKKASIDIELLTAIGNWLKTCSDTRKQFKLYPNTSLYQAGNNNYRYIEFVRNNAQNQYFISALEYSEALSLILDRARSGATIPQLVLTLASHGNECEESLEFIDLLIDHQILEFDIGPRVAGRNNFSELISRVELLNNTEDIVIKLRRMQRLSQKEASLVAMHGALQSELASIGINPEKPNILKVDSYFYPVQNQLDEIVITEIGELISKVMVLNQSRLPEDLQEFKKRFLKRFNEREVPLSLALDDDIGVGYGESSALGLGYSPMIDDLDLPVQEKQRSVQDSWWQQLIIEKYSTALRNGEKEVILTDNDLEAIEKQKSSAQRNASSFFVFGNIIAESAQAVDNGQFLFNLLACQGPSAVNMMCRFADGIPGLEEQLVTCTQSEEQKHPEVIFAEIIHYPDNKAGNILTRPNLYAYQIPYLGQASVQEPFQILVSDLMVSVRNGEIVLRSKRLNKRIIPRLSSMHNYRKGLPVYRFLCDLQDQDANLNVVWDWGILQTQRHLPRISYQKLIVSREMWLLQSKDLKEKDITDFISAIRELGLPDYFAVASADNELFINTDIPESVNLLMEICRKSETVRIMEFLGTSENCWITNGQERFVSEFVFPFSNPDVSPIPGFSLPDYELPKQHFPLGSEWLFMKLYTGEKSNESSLISILYPLICQLLEDQVIQQFFFIRYKDPDSHFRLRFLGDPNTRFDRQVFEIIHTALASQIQAEIIHDIQTDTYCRELERYGWNQIETCEKLFQIDSLDTLHFLADYNRDENERFLFGIQKTDKLLSDAGYSIARRHALLEKLKEGFFTEFKGGPALRKKLNARYQQNKLNIQHLLQPFDRSRQDNQADLLKQVTLEEKDRENILCSLIHMSVNRIFPFKQRVYELMLYHCLFKHYDAILARKRQTNKPVSGLSKAISSI</sequence>
<dbReference type="EMBL" id="CP112998">
    <property type="protein sequence ID" value="WAC13982.1"/>
    <property type="molecule type" value="Genomic_DNA"/>
</dbReference>
<organism evidence="3 4">
    <name type="scientific">Dyadobacter pollutisoli</name>
    <dbReference type="NCBI Taxonomy" id="2910158"/>
    <lineage>
        <taxon>Bacteria</taxon>
        <taxon>Pseudomonadati</taxon>
        <taxon>Bacteroidota</taxon>
        <taxon>Cytophagia</taxon>
        <taxon>Cytophagales</taxon>
        <taxon>Spirosomataceae</taxon>
        <taxon>Dyadobacter</taxon>
    </lineage>
</organism>
<protein>
    <submittedName>
        <fullName evidence="3">Lantibiotic dehydratase</fullName>
    </submittedName>
</protein>
<reference evidence="3" key="1">
    <citation type="submission" date="2022-11" db="EMBL/GenBank/DDBJ databases">
        <title>Dyadobacter pollutisoli sp. nov., isolated from plastic dumped soil.</title>
        <authorList>
            <person name="Kim J.M."/>
            <person name="Kim K.R."/>
            <person name="Lee J.K."/>
            <person name="Hao L."/>
            <person name="Jeon C.O."/>
        </authorList>
    </citation>
    <scope>NUCLEOTIDE SEQUENCE</scope>
    <source>
        <strain evidence="3">U1</strain>
    </source>
</reference>